<organism evidence="1 2">
    <name type="scientific">Paraconexibacter algicola</name>
    <dbReference type="NCBI Taxonomy" id="2133960"/>
    <lineage>
        <taxon>Bacteria</taxon>
        <taxon>Bacillati</taxon>
        <taxon>Actinomycetota</taxon>
        <taxon>Thermoleophilia</taxon>
        <taxon>Solirubrobacterales</taxon>
        <taxon>Paraconexibacteraceae</taxon>
        <taxon>Paraconexibacter</taxon>
    </lineage>
</organism>
<dbReference type="RefSeq" id="WP_107570807.1">
    <property type="nucleotide sequence ID" value="NZ_PYYB01000003.1"/>
</dbReference>
<keyword evidence="2" id="KW-1185">Reference proteome</keyword>
<gene>
    <name evidence="1" type="ORF">C7Y72_19235</name>
</gene>
<dbReference type="Proteomes" id="UP000240739">
    <property type="component" value="Unassembled WGS sequence"/>
</dbReference>
<name>A0A2T4UE23_9ACTN</name>
<proteinExistence type="predicted"/>
<evidence type="ECO:0000313" key="1">
    <source>
        <dbReference type="EMBL" id="PTL55764.1"/>
    </source>
</evidence>
<dbReference type="AlphaFoldDB" id="A0A2T4UE23"/>
<protein>
    <submittedName>
        <fullName evidence="1">Uncharacterized protein</fullName>
    </submittedName>
</protein>
<reference evidence="1 2" key="1">
    <citation type="submission" date="2018-03" db="EMBL/GenBank/DDBJ databases">
        <title>Aquarubrobacter algicola gen. nov., sp. nov., a novel actinobacterium isolated from shallow eutrophic lake during the end of cyanobacterial harmful algal blooms.</title>
        <authorList>
            <person name="Chun S.J."/>
        </authorList>
    </citation>
    <scope>NUCLEOTIDE SEQUENCE [LARGE SCALE GENOMIC DNA]</scope>
    <source>
        <strain evidence="1 2">Seoho-28</strain>
    </source>
</reference>
<dbReference type="OrthoDB" id="9957202at2"/>
<dbReference type="EMBL" id="PYYB01000003">
    <property type="protein sequence ID" value="PTL55764.1"/>
    <property type="molecule type" value="Genomic_DNA"/>
</dbReference>
<sequence>MTPDESARRMRAMQGWSLMNQGAFIEALGLEEPSARNLFRTSGATRASDDVLRRAAAISGMPERFALDGLDAMKAAEPPSAHVEDVLSELRAGMAHLLATTARHTRELQELRAVDRSARPGGGGQR</sequence>
<comment type="caution">
    <text evidence="1">The sequence shown here is derived from an EMBL/GenBank/DDBJ whole genome shotgun (WGS) entry which is preliminary data.</text>
</comment>
<evidence type="ECO:0000313" key="2">
    <source>
        <dbReference type="Proteomes" id="UP000240739"/>
    </source>
</evidence>
<accession>A0A2T4UE23</accession>